<name>A0A2I0K7Y5_PUNGR</name>
<feature type="compositionally biased region" description="Basic and acidic residues" evidence="1">
    <location>
        <begin position="84"/>
        <end position="101"/>
    </location>
</feature>
<keyword evidence="3" id="KW-1185">Reference proteome</keyword>
<gene>
    <name evidence="2" type="ORF">CRG98_014980</name>
</gene>
<accession>A0A2I0K7Y5</accession>
<comment type="caution">
    <text evidence="2">The sequence shown here is derived from an EMBL/GenBank/DDBJ whole genome shotgun (WGS) entry which is preliminary data.</text>
</comment>
<dbReference type="AlphaFoldDB" id="A0A2I0K7Y5"/>
<protein>
    <submittedName>
        <fullName evidence="2">Uncharacterized protein</fullName>
    </submittedName>
</protein>
<evidence type="ECO:0000313" key="3">
    <source>
        <dbReference type="Proteomes" id="UP000233551"/>
    </source>
</evidence>
<evidence type="ECO:0000313" key="2">
    <source>
        <dbReference type="EMBL" id="PKI64642.1"/>
    </source>
</evidence>
<reference evidence="2 3" key="1">
    <citation type="submission" date="2017-11" db="EMBL/GenBank/DDBJ databases">
        <title>De-novo sequencing of pomegranate (Punica granatum L.) genome.</title>
        <authorList>
            <person name="Akparov Z."/>
            <person name="Amiraslanov A."/>
            <person name="Hajiyeva S."/>
            <person name="Abbasov M."/>
            <person name="Kaur K."/>
            <person name="Hamwieh A."/>
            <person name="Solovyev V."/>
            <person name="Salamov A."/>
            <person name="Braich B."/>
            <person name="Kosarev P."/>
            <person name="Mahmoud A."/>
            <person name="Hajiyev E."/>
            <person name="Babayeva S."/>
            <person name="Izzatullayeva V."/>
            <person name="Mammadov A."/>
            <person name="Mammadov A."/>
            <person name="Sharifova S."/>
            <person name="Ojaghi J."/>
            <person name="Eynullazada K."/>
            <person name="Bayramov B."/>
            <person name="Abdulazimova A."/>
            <person name="Shahmuradov I."/>
        </authorList>
    </citation>
    <scope>NUCLEOTIDE SEQUENCE [LARGE SCALE GENOMIC DNA]</scope>
    <source>
        <strain evidence="3">cv. AG2017</strain>
        <tissue evidence="2">Leaf</tissue>
    </source>
</reference>
<dbReference type="EMBL" id="PGOL01000802">
    <property type="protein sequence ID" value="PKI64642.1"/>
    <property type="molecule type" value="Genomic_DNA"/>
</dbReference>
<dbReference type="Proteomes" id="UP000233551">
    <property type="component" value="Unassembled WGS sequence"/>
</dbReference>
<organism evidence="2 3">
    <name type="scientific">Punica granatum</name>
    <name type="common">Pomegranate</name>
    <dbReference type="NCBI Taxonomy" id="22663"/>
    <lineage>
        <taxon>Eukaryota</taxon>
        <taxon>Viridiplantae</taxon>
        <taxon>Streptophyta</taxon>
        <taxon>Embryophyta</taxon>
        <taxon>Tracheophyta</taxon>
        <taxon>Spermatophyta</taxon>
        <taxon>Magnoliopsida</taxon>
        <taxon>eudicotyledons</taxon>
        <taxon>Gunneridae</taxon>
        <taxon>Pentapetalae</taxon>
        <taxon>rosids</taxon>
        <taxon>malvids</taxon>
        <taxon>Myrtales</taxon>
        <taxon>Lythraceae</taxon>
        <taxon>Punica</taxon>
    </lineage>
</organism>
<sequence length="283" mass="31766">MEALDHLSREKVVSSHGSYGLWESLRLRYQSFPDILTMKPEKRERENGRLCKVARLSGRDLLVTGESEGREGPLGGDGTTRLSHGREKRQEDRKNRIEARPEAQKPISLGLDDRSEVNCLCRLFVSLCAVLLALACSMLQAKQLAHWPVPKIGNRRRPENLRSEFSQCFPSVLIYSETTVISICRKRTPKGGLLEGRLRMFGIAPAQADDFRNARGDDIDRFGIMRSRPRLLLVFPAWAGGQNKVVTVPESDDGLEEISIDVLSSQQGNIPYEHSDIATVDRA</sequence>
<evidence type="ECO:0000256" key="1">
    <source>
        <dbReference type="SAM" id="MobiDB-lite"/>
    </source>
</evidence>
<proteinExistence type="predicted"/>
<feature type="region of interest" description="Disordered" evidence="1">
    <location>
        <begin position="65"/>
        <end position="101"/>
    </location>
</feature>